<dbReference type="EMBL" id="MK608336">
    <property type="protein sequence ID" value="QBQ72964.1"/>
    <property type="molecule type" value="Genomic_DNA"/>
</dbReference>
<dbReference type="SUPFAM" id="SSF56672">
    <property type="entry name" value="DNA/RNA polymerases"/>
    <property type="match status" value="1"/>
</dbReference>
<dbReference type="Pfam" id="PF01612">
    <property type="entry name" value="DNA_pol_A_exo1"/>
    <property type="match status" value="1"/>
</dbReference>
<sequence>MAIRKRGASIPVFNKPCNSCELCNFANHTCLQGVGNQKAKVVIVGDAPNLTEDSTGKYGQGNSYRLMSQLLEAANIKAEDVYYVPAIRCRKPENGKVSAAALKACKEYLIEDLKRINPEYVITLGALALKALTRGTKVTEVHGTVIPTKEGWKIFAAYHPAMSLRDPRHWEGILFDFRMFGKIYHKEEMVKHDLKYTWIKKASQLQEILDFAKRQKALSYDLETNGLNMRLKTSKISLSVIGFLSRVYVIDHETIPHGLMRRFWKKLCVIAEGKEVSGANGKFDNLWLHYMFGCRMPLSFDVNLASHLLDENSPQGLKYNARVHLEMDNWDVDVNVKKGNVTTPEQKAEQVKYAAWDGYATIRLQRLFQKRLEQDEALNNLFRWEVMPAAREYEQMEINGIWVEEEAMNQAEAKLRRDIRRTLRSLNRYTGDPAFNWNSAAQLNDLLFNKLGLKPAGYTDGGEPSTAEDYLIKMKDDHPVISTLLKYRGYFKQLSSFIEGWRRRMIGNMMYPTFKVAGTVTGRPSCADPNLQQVPRDPHIRSLIGAPPGYTHFELDYSQMELRIAAAISGEPNMLRIFRSGGDIHDSTYEMVFGMTPEKAVEHIKDPGERKAQLKEERKKAKAVNFGFIYGMGWKKFREYAETKYGLVCSDKEAKQMRKRYFEAYPGLEVWHQRQRQLVHVMSCVRTLSGRIRHLPQINSPDRGLMAEAERLAINSPVQGFGAEMILMAVPEISNYFRNDLVKLTGTIHDAITGWVKDEYVLPCLRRMQDIMESPAILKHMGIDLPLPILADISIGNWGIGMEMKSDAKKVKPIEIVDGVVKSDLTCYLVKKEPDAKWGETFQSSSWSELEKRLKEGYSFVTEEEYYAEDIPF</sequence>
<dbReference type="GO" id="GO:0003677">
    <property type="term" value="F:DNA binding"/>
    <property type="evidence" value="ECO:0007669"/>
    <property type="project" value="InterPro"/>
</dbReference>
<evidence type="ECO:0000259" key="4">
    <source>
        <dbReference type="SMART" id="SM00986"/>
    </source>
</evidence>
<feature type="domain" description="3'-5' exonuclease" evidence="2">
    <location>
        <begin position="196"/>
        <end position="373"/>
    </location>
</feature>
<dbReference type="PRINTS" id="PR00868">
    <property type="entry name" value="DNAPOLI"/>
</dbReference>
<dbReference type="InterPro" id="IPR002562">
    <property type="entry name" value="3'-5'_exonuclease_dom"/>
</dbReference>
<dbReference type="Gene3D" id="3.40.470.10">
    <property type="entry name" value="Uracil-DNA glycosylase-like domain"/>
    <property type="match status" value="1"/>
</dbReference>
<dbReference type="CDD" id="cd10030">
    <property type="entry name" value="UDG-F4_TTUDGA_SPO1dp_like"/>
    <property type="match status" value="1"/>
</dbReference>
<dbReference type="InterPro" id="IPR043502">
    <property type="entry name" value="DNA/RNA_pol_sf"/>
</dbReference>
<dbReference type="SMART" id="SM00482">
    <property type="entry name" value="POLAc"/>
    <property type="match status" value="1"/>
</dbReference>
<dbReference type="SMART" id="SM00474">
    <property type="entry name" value="35EXOc"/>
    <property type="match status" value="1"/>
</dbReference>
<evidence type="ECO:0000259" key="3">
    <source>
        <dbReference type="SMART" id="SM00482"/>
    </source>
</evidence>
<evidence type="ECO:0000259" key="2">
    <source>
        <dbReference type="SMART" id="SM00474"/>
    </source>
</evidence>
<dbReference type="SMART" id="SM00986">
    <property type="entry name" value="UDG"/>
    <property type="match status" value="1"/>
</dbReference>
<evidence type="ECO:0000256" key="1">
    <source>
        <dbReference type="ARBA" id="ARBA00022705"/>
    </source>
</evidence>
<dbReference type="SMART" id="SM00987">
    <property type="entry name" value="UreE_C"/>
    <property type="match status" value="1"/>
</dbReference>
<protein>
    <submittedName>
        <fullName evidence="5">DNA polymerase I</fullName>
    </submittedName>
</protein>
<reference evidence="5 6" key="1">
    <citation type="journal article" date="2019" name="Microbiol. Resour. Announc.">
        <title>Complete Genome Sequence of Serratia marcescens Siphophage Serbin.</title>
        <authorList>
            <person name="Williams E.A."/>
            <person name="Hopson H."/>
            <person name="Rodriguez A."/>
            <person name="Kongari R."/>
            <person name="Bonasera R."/>
            <person name="Hernandez-Morales A.C."/>
            <person name="Liu M."/>
        </authorList>
    </citation>
    <scope>NUCLEOTIDE SEQUENCE [LARGE SCALE GENOMIC DNA]</scope>
</reference>
<dbReference type="InterPro" id="IPR001098">
    <property type="entry name" value="DNA-dir_DNA_pol_A_palm_dom"/>
</dbReference>
<name>A0A482MGU5_9CAUD</name>
<feature type="domain" description="DNA-directed DNA polymerase family A palm" evidence="3">
    <location>
        <begin position="537"/>
        <end position="760"/>
    </location>
</feature>
<dbReference type="Pfam" id="PF03167">
    <property type="entry name" value="UDG"/>
    <property type="match status" value="1"/>
</dbReference>
<dbReference type="Gene3D" id="3.30.70.370">
    <property type="match status" value="1"/>
</dbReference>
<dbReference type="InterPro" id="IPR036397">
    <property type="entry name" value="RNaseH_sf"/>
</dbReference>
<evidence type="ECO:0000313" key="5">
    <source>
        <dbReference type="EMBL" id="QBQ72964.1"/>
    </source>
</evidence>
<dbReference type="Pfam" id="PF00476">
    <property type="entry name" value="DNA_pol_A"/>
    <property type="match status" value="1"/>
</dbReference>
<organism evidence="5 6">
    <name type="scientific">Serratia phage Serbin</name>
    <dbReference type="NCBI Taxonomy" id="2562181"/>
    <lineage>
        <taxon>Viruses</taxon>
        <taxon>Duplodnaviria</taxon>
        <taxon>Heunggongvirae</taxon>
        <taxon>Uroviricota</taxon>
        <taxon>Caudoviricetes</taxon>
        <taxon>Serbinvirus</taxon>
        <taxon>Serbinvirus serbin</taxon>
    </lineage>
</organism>
<proteinExistence type="predicted"/>
<dbReference type="SUPFAM" id="SSF52141">
    <property type="entry name" value="Uracil-DNA glycosylase-like"/>
    <property type="match status" value="1"/>
</dbReference>
<accession>A0A482MGU5</accession>
<dbReference type="Gene3D" id="1.10.150.20">
    <property type="entry name" value="5' to 3' exonuclease, C-terminal subdomain"/>
    <property type="match status" value="1"/>
</dbReference>
<feature type="domain" description="Uracil-DNA glycosylase-like" evidence="4">
    <location>
        <begin position="32"/>
        <end position="174"/>
    </location>
</feature>
<keyword evidence="6" id="KW-1185">Reference proteome</keyword>
<evidence type="ECO:0000313" key="6">
    <source>
        <dbReference type="Proteomes" id="UP000308339"/>
    </source>
</evidence>
<dbReference type="InterPro" id="IPR012337">
    <property type="entry name" value="RNaseH-like_sf"/>
</dbReference>
<gene>
    <name evidence="5" type="ORF">CPT_Serbin_048</name>
</gene>
<dbReference type="GO" id="GO:0006261">
    <property type="term" value="P:DNA-templated DNA replication"/>
    <property type="evidence" value="ECO:0007669"/>
    <property type="project" value="InterPro"/>
</dbReference>
<dbReference type="GO" id="GO:0003887">
    <property type="term" value="F:DNA-directed DNA polymerase activity"/>
    <property type="evidence" value="ECO:0007669"/>
    <property type="project" value="InterPro"/>
</dbReference>
<dbReference type="SUPFAM" id="SSF53098">
    <property type="entry name" value="Ribonuclease H-like"/>
    <property type="match status" value="1"/>
</dbReference>
<dbReference type="Gene3D" id="3.30.420.10">
    <property type="entry name" value="Ribonuclease H-like superfamily/Ribonuclease H"/>
    <property type="match status" value="1"/>
</dbReference>
<dbReference type="InterPro" id="IPR036895">
    <property type="entry name" value="Uracil-DNA_glycosylase-like_sf"/>
</dbReference>
<dbReference type="GO" id="GO:0006302">
    <property type="term" value="P:double-strand break repair"/>
    <property type="evidence" value="ECO:0007669"/>
    <property type="project" value="TreeGrafter"/>
</dbReference>
<dbReference type="GO" id="GO:0008408">
    <property type="term" value="F:3'-5' exonuclease activity"/>
    <property type="evidence" value="ECO:0007669"/>
    <property type="project" value="InterPro"/>
</dbReference>
<dbReference type="PANTHER" id="PTHR10133">
    <property type="entry name" value="DNA POLYMERASE I"/>
    <property type="match status" value="1"/>
</dbReference>
<dbReference type="InterPro" id="IPR005122">
    <property type="entry name" value="Uracil-DNA_glycosylase-like"/>
</dbReference>
<dbReference type="Proteomes" id="UP000308339">
    <property type="component" value="Segment"/>
</dbReference>
<dbReference type="PANTHER" id="PTHR10133:SF27">
    <property type="entry name" value="DNA POLYMERASE NU"/>
    <property type="match status" value="1"/>
</dbReference>
<keyword evidence="1" id="KW-0235">DNA replication</keyword>
<dbReference type="GO" id="GO:0039693">
    <property type="term" value="P:viral DNA genome replication"/>
    <property type="evidence" value="ECO:0007669"/>
    <property type="project" value="UniProtKB-KW"/>
</dbReference>
<dbReference type="InterPro" id="IPR002298">
    <property type="entry name" value="DNA_polymerase_A"/>
</dbReference>
<dbReference type="Gene3D" id="1.20.1060.10">
    <property type="entry name" value="Taq DNA Polymerase, Chain T, domain 4"/>
    <property type="match status" value="1"/>
</dbReference>